<evidence type="ECO:0000313" key="1">
    <source>
        <dbReference type="EMBL" id="GAD25891.1"/>
    </source>
</evidence>
<dbReference type="EMBL" id="BASM01000012">
    <property type="protein sequence ID" value="GAD25891.1"/>
    <property type="molecule type" value="Genomic_DNA"/>
</dbReference>
<evidence type="ECO:0000313" key="2">
    <source>
        <dbReference type="Proteomes" id="UP000018209"/>
    </source>
</evidence>
<protein>
    <recommendedName>
        <fullName evidence="3">Transposase</fullName>
    </recommendedName>
</protein>
<evidence type="ECO:0008006" key="3">
    <source>
        <dbReference type="Google" id="ProtNLM"/>
    </source>
</evidence>
<sequence>MPEKATRPVTSIKLSSFPLKSPEKLRSDLKKEDVDAINSHLSLPDFAR</sequence>
<reference evidence="1 2" key="1">
    <citation type="submission" date="2013-08" db="EMBL/GenBank/DDBJ databases">
        <title>Gluconobacter thailandicus NBRC 3257 whole genome sequence.</title>
        <authorList>
            <person name="Matsutani M."/>
            <person name="Yakushi T."/>
            <person name="Matsushita K."/>
        </authorList>
    </citation>
    <scope>NUCLEOTIDE SEQUENCE [LARGE SCALE GENOMIC DNA]</scope>
    <source>
        <strain evidence="1 2">NBRC 3257</strain>
    </source>
</reference>
<organism evidence="1 2">
    <name type="scientific">Gluconobacter thailandicus NBRC 3257</name>
    <dbReference type="NCBI Taxonomy" id="1381097"/>
    <lineage>
        <taxon>Bacteria</taxon>
        <taxon>Pseudomonadati</taxon>
        <taxon>Pseudomonadota</taxon>
        <taxon>Alphaproteobacteria</taxon>
        <taxon>Acetobacterales</taxon>
        <taxon>Acetobacteraceae</taxon>
        <taxon>Gluconobacter</taxon>
    </lineage>
</organism>
<accession>A0ABQ0IUM1</accession>
<comment type="caution">
    <text evidence="1">The sequence shown here is derived from an EMBL/GenBank/DDBJ whole genome shotgun (WGS) entry which is preliminary data.</text>
</comment>
<proteinExistence type="predicted"/>
<keyword evidence="2" id="KW-1185">Reference proteome</keyword>
<name>A0ABQ0IUM1_GLUTH</name>
<dbReference type="Proteomes" id="UP000018209">
    <property type="component" value="Unassembled WGS sequence"/>
</dbReference>
<gene>
    <name evidence="1" type="ORF">NBRC3257_0890</name>
</gene>